<evidence type="ECO:0000313" key="3">
    <source>
        <dbReference type="Proteomes" id="UP000772434"/>
    </source>
</evidence>
<accession>A0A9P5Q3W3</accession>
<organism evidence="2 3">
    <name type="scientific">Rhodocollybia butyracea</name>
    <dbReference type="NCBI Taxonomy" id="206335"/>
    <lineage>
        <taxon>Eukaryota</taxon>
        <taxon>Fungi</taxon>
        <taxon>Dikarya</taxon>
        <taxon>Basidiomycota</taxon>
        <taxon>Agaricomycotina</taxon>
        <taxon>Agaricomycetes</taxon>
        <taxon>Agaricomycetidae</taxon>
        <taxon>Agaricales</taxon>
        <taxon>Marasmiineae</taxon>
        <taxon>Omphalotaceae</taxon>
        <taxon>Rhodocollybia</taxon>
    </lineage>
</organism>
<keyword evidence="1" id="KW-1133">Transmembrane helix</keyword>
<name>A0A9P5Q3W3_9AGAR</name>
<dbReference type="AlphaFoldDB" id="A0A9P5Q3W3"/>
<evidence type="ECO:0000313" key="2">
    <source>
        <dbReference type="EMBL" id="KAF9074152.1"/>
    </source>
</evidence>
<feature type="transmembrane region" description="Helical" evidence="1">
    <location>
        <begin position="20"/>
        <end position="38"/>
    </location>
</feature>
<keyword evidence="1" id="KW-0472">Membrane</keyword>
<reference evidence="2" key="1">
    <citation type="submission" date="2020-11" db="EMBL/GenBank/DDBJ databases">
        <authorList>
            <consortium name="DOE Joint Genome Institute"/>
            <person name="Ahrendt S."/>
            <person name="Riley R."/>
            <person name="Andreopoulos W."/>
            <person name="Labutti K."/>
            <person name="Pangilinan J."/>
            <person name="Ruiz-Duenas F.J."/>
            <person name="Barrasa J.M."/>
            <person name="Sanchez-Garcia M."/>
            <person name="Camarero S."/>
            <person name="Miyauchi S."/>
            <person name="Serrano A."/>
            <person name="Linde D."/>
            <person name="Babiker R."/>
            <person name="Drula E."/>
            <person name="Ayuso-Fernandez I."/>
            <person name="Pacheco R."/>
            <person name="Padilla G."/>
            <person name="Ferreira P."/>
            <person name="Barriuso J."/>
            <person name="Kellner H."/>
            <person name="Castanera R."/>
            <person name="Alfaro M."/>
            <person name="Ramirez L."/>
            <person name="Pisabarro A.G."/>
            <person name="Kuo A."/>
            <person name="Tritt A."/>
            <person name="Lipzen A."/>
            <person name="He G."/>
            <person name="Yan M."/>
            <person name="Ng V."/>
            <person name="Cullen D."/>
            <person name="Martin F."/>
            <person name="Rosso M.-N."/>
            <person name="Henrissat B."/>
            <person name="Hibbett D."/>
            <person name="Martinez A.T."/>
            <person name="Grigoriev I.V."/>
        </authorList>
    </citation>
    <scope>NUCLEOTIDE SEQUENCE</scope>
    <source>
        <strain evidence="2">AH 40177</strain>
    </source>
</reference>
<gene>
    <name evidence="2" type="ORF">BDP27DRAFT_1416470</name>
</gene>
<evidence type="ECO:0000256" key="1">
    <source>
        <dbReference type="SAM" id="Phobius"/>
    </source>
</evidence>
<keyword evidence="3" id="KW-1185">Reference proteome</keyword>
<dbReference type="EMBL" id="JADNRY010000014">
    <property type="protein sequence ID" value="KAF9074152.1"/>
    <property type="molecule type" value="Genomic_DNA"/>
</dbReference>
<proteinExistence type="predicted"/>
<protein>
    <submittedName>
        <fullName evidence="2">Uncharacterized protein</fullName>
    </submittedName>
</protein>
<dbReference type="Proteomes" id="UP000772434">
    <property type="component" value="Unassembled WGS sequence"/>
</dbReference>
<sequence>MTGRRDSKTGRRYPNGVTKSILDIATIGIIAVIFRKLLRWNLKYRKSARWTIEFEVAVGENAYFDLVGFIENLKKPEQLLNRTFPSTSPASLPAPIDVKKLKKASKLVQEARDSFTDMEWSHGLGCAKGAFVVLICAVYFDGDKILNNSELDKERKEIVDLLKKYADAGILEWLFEDVSSRATPALKHSSSIEPGAQETHYLDEVQALKGELGGCEETKLVTFALCAYTQGEQDLEDDIVEIREQQSKPKLSQSSPV</sequence>
<comment type="caution">
    <text evidence="2">The sequence shown here is derived from an EMBL/GenBank/DDBJ whole genome shotgun (WGS) entry which is preliminary data.</text>
</comment>
<keyword evidence="1" id="KW-0812">Transmembrane</keyword>